<evidence type="ECO:0000313" key="3">
    <source>
        <dbReference type="Proteomes" id="UP000289738"/>
    </source>
</evidence>
<proteinExistence type="predicted"/>
<name>A0A445A9X5_ARAHY</name>
<organism evidence="2 3">
    <name type="scientific">Arachis hypogaea</name>
    <name type="common">Peanut</name>
    <dbReference type="NCBI Taxonomy" id="3818"/>
    <lineage>
        <taxon>Eukaryota</taxon>
        <taxon>Viridiplantae</taxon>
        <taxon>Streptophyta</taxon>
        <taxon>Embryophyta</taxon>
        <taxon>Tracheophyta</taxon>
        <taxon>Spermatophyta</taxon>
        <taxon>Magnoliopsida</taxon>
        <taxon>eudicotyledons</taxon>
        <taxon>Gunneridae</taxon>
        <taxon>Pentapetalae</taxon>
        <taxon>rosids</taxon>
        <taxon>fabids</taxon>
        <taxon>Fabales</taxon>
        <taxon>Fabaceae</taxon>
        <taxon>Papilionoideae</taxon>
        <taxon>50 kb inversion clade</taxon>
        <taxon>dalbergioids sensu lato</taxon>
        <taxon>Dalbergieae</taxon>
        <taxon>Pterocarpus clade</taxon>
        <taxon>Arachis</taxon>
    </lineage>
</organism>
<reference evidence="2 3" key="1">
    <citation type="submission" date="2019-01" db="EMBL/GenBank/DDBJ databases">
        <title>Sequencing of cultivated peanut Arachis hypogaea provides insights into genome evolution and oil improvement.</title>
        <authorList>
            <person name="Chen X."/>
        </authorList>
    </citation>
    <scope>NUCLEOTIDE SEQUENCE [LARGE SCALE GENOMIC DNA]</scope>
    <source>
        <strain evidence="3">cv. Fuhuasheng</strain>
        <tissue evidence="2">Leaves</tissue>
    </source>
</reference>
<protein>
    <submittedName>
        <fullName evidence="2">Uncharacterized protein</fullName>
    </submittedName>
</protein>
<dbReference type="EMBL" id="SDMP01000013">
    <property type="protein sequence ID" value="RYR23198.1"/>
    <property type="molecule type" value="Genomic_DNA"/>
</dbReference>
<gene>
    <name evidence="2" type="ORF">Ahy_B03g068458</name>
</gene>
<dbReference type="Proteomes" id="UP000289738">
    <property type="component" value="Chromosome B03"/>
</dbReference>
<dbReference type="AlphaFoldDB" id="A0A445A9X5"/>
<feature type="compositionally biased region" description="Low complexity" evidence="1">
    <location>
        <begin position="65"/>
        <end position="81"/>
    </location>
</feature>
<comment type="caution">
    <text evidence="2">The sequence shown here is derived from an EMBL/GenBank/DDBJ whole genome shotgun (WGS) entry which is preliminary data.</text>
</comment>
<feature type="region of interest" description="Disordered" evidence="1">
    <location>
        <begin position="1"/>
        <end position="115"/>
    </location>
</feature>
<feature type="compositionally biased region" description="Polar residues" evidence="1">
    <location>
        <begin position="87"/>
        <end position="103"/>
    </location>
</feature>
<evidence type="ECO:0000256" key="1">
    <source>
        <dbReference type="SAM" id="MobiDB-lite"/>
    </source>
</evidence>
<accession>A0A445A9X5</accession>
<keyword evidence="3" id="KW-1185">Reference proteome</keyword>
<evidence type="ECO:0000313" key="2">
    <source>
        <dbReference type="EMBL" id="RYR23198.1"/>
    </source>
</evidence>
<feature type="region of interest" description="Disordered" evidence="1">
    <location>
        <begin position="185"/>
        <end position="208"/>
    </location>
</feature>
<feature type="compositionally biased region" description="Polar residues" evidence="1">
    <location>
        <begin position="1"/>
        <end position="15"/>
    </location>
</feature>
<feature type="compositionally biased region" description="Low complexity" evidence="1">
    <location>
        <begin position="23"/>
        <end position="47"/>
    </location>
</feature>
<sequence>MRTLSRQKVVNGRNNPRQKTKSRASSSTFHNSSSSSSSSPSSSLRASRCSRDLQARARASRATNTEPSTSPQSSSRISTPSAERPLKTTNSLTASRSTTSAPQLPSGGISPVARRGCRRRNGFMLSRRSFCSASSLSGGSLFQVPQLDVEINNGRITTIRQINMPLPNDSRIDLTILAVSTASPIPSIPQNVSSGEDETNLNPASSPN</sequence>